<evidence type="ECO:0000313" key="3">
    <source>
        <dbReference type="Proteomes" id="UP000225277"/>
    </source>
</evidence>
<dbReference type="RefSeq" id="XP_023623889.1">
    <property type="nucleotide sequence ID" value="XM_023768121.1"/>
</dbReference>
<feature type="compositionally biased region" description="Basic and acidic residues" evidence="1">
    <location>
        <begin position="364"/>
        <end position="388"/>
    </location>
</feature>
<feature type="region of interest" description="Disordered" evidence="1">
    <location>
        <begin position="159"/>
        <end position="536"/>
    </location>
</feature>
<sequence length="536" mass="57960">MSDILAGSPAKLERVERHLIRQRGAGVRNLATSFGFSLALSVAPVTAIDLDAPPAKRRKSTAEEKAPDGPSGQPEGNVVVVKPKKFRRMENVVEDEAGDLSEHKQESFSTTVKKRGRPKKTHVHVEVDEVPVITAVPAKRPRKNAATNALAKVAEGFAEEAQPIDKKRRDPQPEKAARKSRKKTASAEDVNDAPADSTIECGRHVSDEAVTPLGRQEVQHVEIMKAKPAARSTKGKRKPVAVPIKRVPLGETHANIPSKSPEKQTKVANEDAAESRSPSGPKRIVKAKSKPTTTESSSQKLLAVEGDGVAIAPIATNSELESRRQNGGSSNDWGQCDHAGTSDQSLAKAKAKPRPQAAASRSRKAVDAEVHLLFHNRESDAENNEESRPPPLAVENGNAMASTAAAKHGMQLVPRRGSANAQLKGRQKLGLKASPQEANGGTELAERRSVAPEQKVPPPSKRAATIRPVAKTTEMGTAPQEEEDLDWLFETTVKRKRPTRQTKQKPPAKTARRAQSPEVDLDEMLSNIASWAPKRR</sequence>
<evidence type="ECO:0000256" key="1">
    <source>
        <dbReference type="SAM" id="MobiDB-lite"/>
    </source>
</evidence>
<dbReference type="EMBL" id="FJUY01000003">
    <property type="protein sequence ID" value="CZT16996.1"/>
    <property type="molecule type" value="Genomic_DNA"/>
</dbReference>
<feature type="compositionally biased region" description="Basic residues" evidence="1">
    <location>
        <begin position="112"/>
        <end position="122"/>
    </location>
</feature>
<feature type="compositionally biased region" description="Basic and acidic residues" evidence="1">
    <location>
        <begin position="163"/>
        <end position="177"/>
    </location>
</feature>
<feature type="compositionally biased region" description="Basic residues" evidence="1">
    <location>
        <begin position="494"/>
        <end position="503"/>
    </location>
</feature>
<evidence type="ECO:0000313" key="2">
    <source>
        <dbReference type="EMBL" id="CZT16996.1"/>
    </source>
</evidence>
<gene>
    <name evidence="2" type="ORF">RCC_02828</name>
</gene>
<proteinExistence type="predicted"/>
<keyword evidence="3" id="KW-1185">Reference proteome</keyword>
<feature type="compositionally biased region" description="Basic and acidic residues" evidence="1">
    <location>
        <begin position="260"/>
        <end position="269"/>
    </location>
</feature>
<protein>
    <submittedName>
        <fullName evidence="2">Uncharacterized protein</fullName>
    </submittedName>
</protein>
<feature type="region of interest" description="Disordered" evidence="1">
    <location>
        <begin position="96"/>
        <end position="122"/>
    </location>
</feature>
<dbReference type="GeneID" id="35598039"/>
<dbReference type="OrthoDB" id="3917769at2759"/>
<dbReference type="AlphaFoldDB" id="A0A2D3V0E7"/>
<feature type="compositionally biased region" description="Polar residues" evidence="1">
    <location>
        <begin position="290"/>
        <end position="300"/>
    </location>
</feature>
<dbReference type="Proteomes" id="UP000225277">
    <property type="component" value="Unassembled WGS sequence"/>
</dbReference>
<reference evidence="2 3" key="1">
    <citation type="submission" date="2016-03" db="EMBL/GenBank/DDBJ databases">
        <authorList>
            <person name="Ploux O."/>
        </authorList>
    </citation>
    <scope>NUCLEOTIDE SEQUENCE [LARGE SCALE GENOMIC DNA]</scope>
    <source>
        <strain evidence="2 3">URUG2</strain>
    </source>
</reference>
<feature type="region of interest" description="Disordered" evidence="1">
    <location>
        <begin position="53"/>
        <end position="77"/>
    </location>
</feature>
<feature type="compositionally biased region" description="Polar residues" evidence="1">
    <location>
        <begin position="315"/>
        <end position="333"/>
    </location>
</feature>
<accession>A0A2D3V0E7</accession>
<name>A0A2D3V0E7_9PEZI</name>
<organism evidence="2 3">
    <name type="scientific">Ramularia collo-cygni</name>
    <dbReference type="NCBI Taxonomy" id="112498"/>
    <lineage>
        <taxon>Eukaryota</taxon>
        <taxon>Fungi</taxon>
        <taxon>Dikarya</taxon>
        <taxon>Ascomycota</taxon>
        <taxon>Pezizomycotina</taxon>
        <taxon>Dothideomycetes</taxon>
        <taxon>Dothideomycetidae</taxon>
        <taxon>Mycosphaerellales</taxon>
        <taxon>Mycosphaerellaceae</taxon>
        <taxon>Ramularia</taxon>
    </lineage>
</organism>